<accession>A0A6A5VFC6</accession>
<feature type="domain" description="DUF7730" evidence="1">
    <location>
        <begin position="65"/>
        <end position="118"/>
    </location>
</feature>
<dbReference type="Pfam" id="PF24864">
    <property type="entry name" value="DUF7730"/>
    <property type="match status" value="1"/>
</dbReference>
<sequence>MATNGALYGSRCPYVPTAQFTLRVVLHSLGSDRPYYLLFQALYHFSRTSPIQIIFGNTNNFAGSQGNDRLAAKSRMLATPKATSVGDCVALLQTCRQIYTEAVGTLYSNNTFMPPTNHLRIFPPSALLEFGVEWMVALGSQLPLLRRVSSNLKAEDLFQLLPLCPSAGTPQGPNNNSLFWGRNIAH</sequence>
<protein>
    <recommendedName>
        <fullName evidence="1">DUF7730 domain-containing protein</fullName>
    </recommendedName>
</protein>
<evidence type="ECO:0000313" key="3">
    <source>
        <dbReference type="Proteomes" id="UP000800036"/>
    </source>
</evidence>
<name>A0A6A5VFC6_9PLEO</name>
<keyword evidence="3" id="KW-1185">Reference proteome</keyword>
<evidence type="ECO:0000313" key="2">
    <source>
        <dbReference type="EMBL" id="KAF1973736.1"/>
    </source>
</evidence>
<evidence type="ECO:0000259" key="1">
    <source>
        <dbReference type="Pfam" id="PF24864"/>
    </source>
</evidence>
<dbReference type="EMBL" id="ML976679">
    <property type="protein sequence ID" value="KAF1973736.1"/>
    <property type="molecule type" value="Genomic_DNA"/>
</dbReference>
<dbReference type="AlphaFoldDB" id="A0A6A5VFC6"/>
<proteinExistence type="predicted"/>
<dbReference type="InterPro" id="IPR056632">
    <property type="entry name" value="DUF7730"/>
</dbReference>
<organism evidence="2 3">
    <name type="scientific">Bimuria novae-zelandiae CBS 107.79</name>
    <dbReference type="NCBI Taxonomy" id="1447943"/>
    <lineage>
        <taxon>Eukaryota</taxon>
        <taxon>Fungi</taxon>
        <taxon>Dikarya</taxon>
        <taxon>Ascomycota</taxon>
        <taxon>Pezizomycotina</taxon>
        <taxon>Dothideomycetes</taxon>
        <taxon>Pleosporomycetidae</taxon>
        <taxon>Pleosporales</taxon>
        <taxon>Massarineae</taxon>
        <taxon>Didymosphaeriaceae</taxon>
        <taxon>Bimuria</taxon>
    </lineage>
</organism>
<reference evidence="2" key="1">
    <citation type="journal article" date="2020" name="Stud. Mycol.">
        <title>101 Dothideomycetes genomes: a test case for predicting lifestyles and emergence of pathogens.</title>
        <authorList>
            <person name="Haridas S."/>
            <person name="Albert R."/>
            <person name="Binder M."/>
            <person name="Bloem J."/>
            <person name="Labutti K."/>
            <person name="Salamov A."/>
            <person name="Andreopoulos B."/>
            <person name="Baker S."/>
            <person name="Barry K."/>
            <person name="Bills G."/>
            <person name="Bluhm B."/>
            <person name="Cannon C."/>
            <person name="Castanera R."/>
            <person name="Culley D."/>
            <person name="Daum C."/>
            <person name="Ezra D."/>
            <person name="Gonzalez J."/>
            <person name="Henrissat B."/>
            <person name="Kuo A."/>
            <person name="Liang C."/>
            <person name="Lipzen A."/>
            <person name="Lutzoni F."/>
            <person name="Magnuson J."/>
            <person name="Mondo S."/>
            <person name="Nolan M."/>
            <person name="Ohm R."/>
            <person name="Pangilinan J."/>
            <person name="Park H.-J."/>
            <person name="Ramirez L."/>
            <person name="Alfaro M."/>
            <person name="Sun H."/>
            <person name="Tritt A."/>
            <person name="Yoshinaga Y."/>
            <person name="Zwiers L.-H."/>
            <person name="Turgeon B."/>
            <person name="Goodwin S."/>
            <person name="Spatafora J."/>
            <person name="Crous P."/>
            <person name="Grigoriev I."/>
        </authorList>
    </citation>
    <scope>NUCLEOTIDE SEQUENCE</scope>
    <source>
        <strain evidence="2">CBS 107.79</strain>
    </source>
</reference>
<dbReference type="OrthoDB" id="3798351at2759"/>
<gene>
    <name evidence="2" type="ORF">BU23DRAFT_568120</name>
</gene>
<dbReference type="Proteomes" id="UP000800036">
    <property type="component" value="Unassembled WGS sequence"/>
</dbReference>